<reference evidence="2 3" key="1">
    <citation type="journal article" date="2019" name="Int. J. Syst. Evol. Microbiol.">
        <title>The Global Catalogue of Microorganisms (GCM) 10K type strain sequencing project: providing services to taxonomists for standard genome sequencing and annotation.</title>
        <authorList>
            <consortium name="The Broad Institute Genomics Platform"/>
            <consortium name="The Broad Institute Genome Sequencing Center for Infectious Disease"/>
            <person name="Wu L."/>
            <person name="Ma J."/>
        </authorList>
    </citation>
    <scope>NUCLEOTIDE SEQUENCE [LARGE SCALE GENOMIC DNA]</scope>
    <source>
        <strain evidence="2 3">JCM 4565</strain>
    </source>
</reference>
<feature type="compositionally biased region" description="Basic and acidic residues" evidence="1">
    <location>
        <begin position="87"/>
        <end position="110"/>
    </location>
</feature>
<evidence type="ECO:0000256" key="1">
    <source>
        <dbReference type="SAM" id="MobiDB-lite"/>
    </source>
</evidence>
<sequence length="142" mass="15035">MRQQLLPQVEGGKHPVVGLGQTRRQHQPPHPLGVPGREPYGHQGAHRVADDGEGVEPGRVGLCDERVGHQVGRQDVRARGGAGAGEVGRHHGVVRDEGGDQRREITRDAAARTVGEQHAGAGAADRGGQGYRKPCHAVEPAM</sequence>
<keyword evidence="3" id="KW-1185">Reference proteome</keyword>
<gene>
    <name evidence="2" type="ORF">GCM10010319_04230</name>
</gene>
<organism evidence="2 3">
    <name type="scientific">Streptomyces blastmyceticus</name>
    <dbReference type="NCBI Taxonomy" id="68180"/>
    <lineage>
        <taxon>Bacteria</taxon>
        <taxon>Bacillati</taxon>
        <taxon>Actinomycetota</taxon>
        <taxon>Actinomycetes</taxon>
        <taxon>Kitasatosporales</taxon>
        <taxon>Streptomycetaceae</taxon>
        <taxon>Streptomyces</taxon>
    </lineage>
</organism>
<protein>
    <submittedName>
        <fullName evidence="2">Uncharacterized protein</fullName>
    </submittedName>
</protein>
<evidence type="ECO:0000313" key="2">
    <source>
        <dbReference type="EMBL" id="GAA0331416.1"/>
    </source>
</evidence>
<accession>A0ABN0WBF3</accession>
<name>A0ABN0WBF3_9ACTN</name>
<dbReference type="EMBL" id="BAAABW010000002">
    <property type="protein sequence ID" value="GAA0331416.1"/>
    <property type="molecule type" value="Genomic_DNA"/>
</dbReference>
<dbReference type="Proteomes" id="UP001500063">
    <property type="component" value="Unassembled WGS sequence"/>
</dbReference>
<feature type="region of interest" description="Disordered" evidence="1">
    <location>
        <begin position="71"/>
        <end position="142"/>
    </location>
</feature>
<proteinExistence type="predicted"/>
<evidence type="ECO:0000313" key="3">
    <source>
        <dbReference type="Proteomes" id="UP001500063"/>
    </source>
</evidence>
<feature type="region of interest" description="Disordered" evidence="1">
    <location>
        <begin position="1"/>
        <end position="58"/>
    </location>
</feature>
<comment type="caution">
    <text evidence="2">The sequence shown here is derived from an EMBL/GenBank/DDBJ whole genome shotgun (WGS) entry which is preliminary data.</text>
</comment>